<evidence type="ECO:0000313" key="1">
    <source>
        <dbReference type="EMBL" id="CAI9592777.1"/>
    </source>
</evidence>
<dbReference type="Proteomes" id="UP001162483">
    <property type="component" value="Unassembled WGS sequence"/>
</dbReference>
<evidence type="ECO:0000313" key="2">
    <source>
        <dbReference type="Proteomes" id="UP001162483"/>
    </source>
</evidence>
<accession>A0ABN9FAB5</accession>
<organism evidence="1 2">
    <name type="scientific">Staurois parvus</name>
    <dbReference type="NCBI Taxonomy" id="386267"/>
    <lineage>
        <taxon>Eukaryota</taxon>
        <taxon>Metazoa</taxon>
        <taxon>Chordata</taxon>
        <taxon>Craniata</taxon>
        <taxon>Vertebrata</taxon>
        <taxon>Euteleostomi</taxon>
        <taxon>Amphibia</taxon>
        <taxon>Batrachia</taxon>
        <taxon>Anura</taxon>
        <taxon>Neobatrachia</taxon>
        <taxon>Ranoidea</taxon>
        <taxon>Ranidae</taxon>
        <taxon>Staurois</taxon>
    </lineage>
</organism>
<sequence length="101" mass="11822">GQWRDWQRGVEDTEWRPVEGLAERVEASGGIGREGWRTLSGGQWRDWQRGVEDTEWRHWQKGVEDTEWRPVEGLAERGGRYRTVSKVDESGSSIHDRMKRG</sequence>
<keyword evidence="2" id="KW-1185">Reference proteome</keyword>
<feature type="non-terminal residue" evidence="1">
    <location>
        <position position="1"/>
    </location>
</feature>
<proteinExistence type="predicted"/>
<protein>
    <submittedName>
        <fullName evidence="1">Uncharacterized protein</fullName>
    </submittedName>
</protein>
<name>A0ABN9FAB5_9NEOB</name>
<gene>
    <name evidence="1" type="ORF">SPARVUS_LOCUS11418696</name>
</gene>
<reference evidence="1" key="1">
    <citation type="submission" date="2023-05" db="EMBL/GenBank/DDBJ databases">
        <authorList>
            <person name="Stuckert A."/>
        </authorList>
    </citation>
    <scope>NUCLEOTIDE SEQUENCE</scope>
</reference>
<comment type="caution">
    <text evidence="1">The sequence shown here is derived from an EMBL/GenBank/DDBJ whole genome shotgun (WGS) entry which is preliminary data.</text>
</comment>
<dbReference type="EMBL" id="CATNWA010016451">
    <property type="protein sequence ID" value="CAI9592777.1"/>
    <property type="molecule type" value="Genomic_DNA"/>
</dbReference>